<evidence type="ECO:0000313" key="3">
    <source>
        <dbReference type="Proteomes" id="UP000715781"/>
    </source>
</evidence>
<keyword evidence="2" id="KW-0255">Endonuclease</keyword>
<keyword evidence="2" id="KW-0378">Hydrolase</keyword>
<feature type="domain" description="HNH" evidence="1">
    <location>
        <begin position="103"/>
        <end position="158"/>
    </location>
</feature>
<dbReference type="CDD" id="cd00085">
    <property type="entry name" value="HNHc"/>
    <property type="match status" value="1"/>
</dbReference>
<dbReference type="Proteomes" id="UP000715781">
    <property type="component" value="Unassembled WGS sequence"/>
</dbReference>
<dbReference type="GO" id="GO:0008270">
    <property type="term" value="F:zinc ion binding"/>
    <property type="evidence" value="ECO:0007669"/>
    <property type="project" value="InterPro"/>
</dbReference>
<sequence length="176" mass="20623">MYQPEIQNLINPKVKKYIFIRSSNTEPFTYVGLGQAKSFEETSPFKIIWKFIDEDEVNPIRFPEEVTETQTYIEGSTKQITVNVYERNPDARQKCIKHYGVICHVCEFSFERVYGVIGEDYIHVHHLKPLSEIGKEYELDPIKDLRPVCANCHAMLHRKRPAYTIDELKSIIRNNA</sequence>
<organism evidence="2 3">
    <name type="scientific">Mojavia pulchra JT2-VF2</name>
    <dbReference type="NCBI Taxonomy" id="287848"/>
    <lineage>
        <taxon>Bacteria</taxon>
        <taxon>Bacillati</taxon>
        <taxon>Cyanobacteriota</taxon>
        <taxon>Cyanophyceae</taxon>
        <taxon>Nostocales</taxon>
        <taxon>Nostocaceae</taxon>
    </lineage>
</organism>
<dbReference type="Gene3D" id="1.10.30.50">
    <property type="match status" value="1"/>
</dbReference>
<keyword evidence="2" id="KW-0540">Nuclease</keyword>
<reference evidence="2" key="1">
    <citation type="submission" date="2021-05" db="EMBL/GenBank/DDBJ databases">
        <authorList>
            <person name="Pietrasiak N."/>
            <person name="Ward R."/>
            <person name="Stajich J.E."/>
            <person name="Kurbessoian T."/>
        </authorList>
    </citation>
    <scope>NUCLEOTIDE SEQUENCE</scope>
    <source>
        <strain evidence="2">JT2-VF2</strain>
    </source>
</reference>
<comment type="caution">
    <text evidence="2">The sequence shown here is derived from an EMBL/GenBank/DDBJ whole genome shotgun (WGS) entry which is preliminary data.</text>
</comment>
<evidence type="ECO:0000313" key="2">
    <source>
        <dbReference type="EMBL" id="MBW4565703.1"/>
    </source>
</evidence>
<dbReference type="GO" id="GO:0003676">
    <property type="term" value="F:nucleic acid binding"/>
    <property type="evidence" value="ECO:0007669"/>
    <property type="project" value="InterPro"/>
</dbReference>
<gene>
    <name evidence="2" type="ORF">KME32_32405</name>
</gene>
<evidence type="ECO:0000259" key="1">
    <source>
        <dbReference type="Pfam" id="PF01844"/>
    </source>
</evidence>
<dbReference type="GO" id="GO:0004519">
    <property type="term" value="F:endonuclease activity"/>
    <property type="evidence" value="ECO:0007669"/>
    <property type="project" value="UniProtKB-KW"/>
</dbReference>
<dbReference type="Pfam" id="PF01844">
    <property type="entry name" value="HNH"/>
    <property type="match status" value="1"/>
</dbReference>
<name>A0A951Q552_9NOST</name>
<proteinExistence type="predicted"/>
<accession>A0A951Q552</accession>
<protein>
    <submittedName>
        <fullName evidence="2">HNH endonuclease</fullName>
    </submittedName>
</protein>
<dbReference type="InterPro" id="IPR003615">
    <property type="entry name" value="HNH_nuc"/>
</dbReference>
<dbReference type="InterPro" id="IPR002711">
    <property type="entry name" value="HNH"/>
</dbReference>
<dbReference type="EMBL" id="JAHHHN010000045">
    <property type="protein sequence ID" value="MBW4565703.1"/>
    <property type="molecule type" value="Genomic_DNA"/>
</dbReference>
<dbReference type="AlphaFoldDB" id="A0A951Q552"/>
<reference evidence="2" key="2">
    <citation type="journal article" date="2022" name="Microbiol. Resour. Announc.">
        <title>Metagenome Sequencing to Explore Phylogenomics of Terrestrial Cyanobacteria.</title>
        <authorList>
            <person name="Ward R.D."/>
            <person name="Stajich J.E."/>
            <person name="Johansen J.R."/>
            <person name="Huntemann M."/>
            <person name="Clum A."/>
            <person name="Foster B."/>
            <person name="Foster B."/>
            <person name="Roux S."/>
            <person name="Palaniappan K."/>
            <person name="Varghese N."/>
            <person name="Mukherjee S."/>
            <person name="Reddy T.B.K."/>
            <person name="Daum C."/>
            <person name="Copeland A."/>
            <person name="Chen I.A."/>
            <person name="Ivanova N.N."/>
            <person name="Kyrpides N.C."/>
            <person name="Shapiro N."/>
            <person name="Eloe-Fadrosh E.A."/>
            <person name="Pietrasiak N."/>
        </authorList>
    </citation>
    <scope>NUCLEOTIDE SEQUENCE</scope>
    <source>
        <strain evidence="2">JT2-VF2</strain>
    </source>
</reference>